<keyword evidence="2" id="KW-0677">Repeat</keyword>
<feature type="region of interest" description="Disordered" evidence="6">
    <location>
        <begin position="72"/>
        <end position="117"/>
    </location>
</feature>
<dbReference type="SMART" id="SM00116">
    <property type="entry name" value="CBS"/>
    <property type="match status" value="4"/>
</dbReference>
<comment type="similarity">
    <text evidence="1">Belongs to the 5'-AMP-activated protein kinase gamma subunit family.</text>
</comment>
<dbReference type="GO" id="GO:0005737">
    <property type="term" value="C:cytoplasm"/>
    <property type="evidence" value="ECO:0007669"/>
    <property type="project" value="TreeGrafter"/>
</dbReference>
<evidence type="ECO:0000256" key="1">
    <source>
        <dbReference type="ARBA" id="ARBA00006750"/>
    </source>
</evidence>
<evidence type="ECO:0000256" key="3">
    <source>
        <dbReference type="ARBA" id="ARBA00023122"/>
    </source>
</evidence>
<dbReference type="CDD" id="cd04641">
    <property type="entry name" value="CBS_euAMPK_gamma-like_repeat2"/>
    <property type="match status" value="1"/>
</dbReference>
<keyword evidence="3 5" id="KW-0129">CBS domain</keyword>
<dbReference type="EnsemblMetazoa" id="OVOC8689.1">
    <property type="protein sequence ID" value="OVOC8689.1"/>
    <property type="gene ID" value="WBGene00245498"/>
</dbReference>
<feature type="domain" description="CBS" evidence="7">
    <location>
        <begin position="467"/>
        <end position="527"/>
    </location>
</feature>
<reference evidence="8" key="2">
    <citation type="submission" date="2022-06" db="UniProtKB">
        <authorList>
            <consortium name="EnsemblMetazoa"/>
        </authorList>
    </citation>
    <scope>IDENTIFICATION</scope>
</reference>
<evidence type="ECO:0000256" key="5">
    <source>
        <dbReference type="PROSITE-ProRule" id="PRU00703"/>
    </source>
</evidence>
<dbReference type="GO" id="GO:0031588">
    <property type="term" value="C:nucleotide-activated protein kinase complex"/>
    <property type="evidence" value="ECO:0007669"/>
    <property type="project" value="TreeGrafter"/>
</dbReference>
<protein>
    <recommendedName>
        <fullName evidence="7">CBS domain-containing protein</fullName>
    </recommendedName>
</protein>
<dbReference type="InterPro" id="IPR046342">
    <property type="entry name" value="CBS_dom_sf"/>
</dbReference>
<feature type="domain" description="CBS" evidence="7">
    <location>
        <begin position="394"/>
        <end position="452"/>
    </location>
</feature>
<dbReference type="Proteomes" id="UP000024404">
    <property type="component" value="Unassembled WGS sequence"/>
</dbReference>
<dbReference type="InterPro" id="IPR000644">
    <property type="entry name" value="CBS_dom"/>
</dbReference>
<evidence type="ECO:0000256" key="4">
    <source>
        <dbReference type="ARBA" id="ARBA00025878"/>
    </source>
</evidence>
<evidence type="ECO:0000259" key="7">
    <source>
        <dbReference type="PROSITE" id="PS51371"/>
    </source>
</evidence>
<reference evidence="9" key="1">
    <citation type="submission" date="2013-10" db="EMBL/GenBank/DDBJ databases">
        <title>Genome sequencing of Onchocerca volvulus.</title>
        <authorList>
            <person name="Cotton J."/>
            <person name="Tsai J."/>
            <person name="Stanley E."/>
            <person name="Tracey A."/>
            <person name="Holroyd N."/>
            <person name="Lustigman S."/>
            <person name="Berriman M."/>
        </authorList>
    </citation>
    <scope>NUCLEOTIDE SEQUENCE</scope>
</reference>
<dbReference type="PANTHER" id="PTHR13780:SF35">
    <property type="entry name" value="LD22662P"/>
    <property type="match status" value="1"/>
</dbReference>
<dbReference type="GO" id="GO:0019887">
    <property type="term" value="F:protein kinase regulator activity"/>
    <property type="evidence" value="ECO:0007669"/>
    <property type="project" value="TreeGrafter"/>
</dbReference>
<evidence type="ECO:0000256" key="2">
    <source>
        <dbReference type="ARBA" id="ARBA00022737"/>
    </source>
</evidence>
<sequence>MASYTPTTRHGQNESGHQHNIYIRRGSDDVEFDVPIPSFRGAEHALMDTFREHLNLRTCRESRNASICDNEMLDEDLGHPPATHDTPSGAHMNSLQSDSPLSTAFRSRSRSDATSAPLSCRQNIGTIVLFPNRSEKQSKRHNLRIRSERHSVCVTDLAELKSTSLSVASKHPFVDSKLASVAVKNVNNMCNRPLSAIERRSSMWNLPCQSSPLQLVVDRNDTFEKYCSPLTNASIMQTVPHVESKLASPFSNYAILIKENPFNLSSEQLSLYPPYDGTTPEFFKVIFESQDAVYSSFMRAHKCYDLIPTSTKLVVFDTELPVKKAFFALIYNGVRAAPLWDSKKQEFVGMLTITDFIRILQKYYTNSGSRSKDIQNLEKHKIATWRKELEQDGHLKLLASISPSESLFQAVQILCKEKVHRLPVMEEGTGNIACILTHKRLMKFLYLYMIDLPRPSFMEKTPFELGIGTWDDVSTITQNTPLIDVMNLFLSKRVSALPVLDENGKVVDIYAKFDAINLAADKSYIDLDVTAQEALRHRVDWFEGVRCCSPNDSLMTIIEMLVRAEVHRLVIVDYDKKVKGIISLSDILRFLVLEPPVTLPENDSPDFALDDAVGSNDGEIYCS</sequence>
<feature type="domain" description="CBS" evidence="7">
    <location>
        <begin position="309"/>
        <end position="368"/>
    </location>
</feature>
<keyword evidence="9" id="KW-1185">Reference proteome</keyword>
<dbReference type="GO" id="GO:0005634">
    <property type="term" value="C:nucleus"/>
    <property type="evidence" value="ECO:0007669"/>
    <property type="project" value="TreeGrafter"/>
</dbReference>
<name>A0A8R1U2G2_ONCVO</name>
<dbReference type="InterPro" id="IPR050511">
    <property type="entry name" value="AMPK_gamma/SDS23_families"/>
</dbReference>
<evidence type="ECO:0000313" key="8">
    <source>
        <dbReference type="EnsemblMetazoa" id="OVOC8689.1"/>
    </source>
</evidence>
<evidence type="ECO:0000256" key="6">
    <source>
        <dbReference type="SAM" id="MobiDB-lite"/>
    </source>
</evidence>
<dbReference type="Gene3D" id="3.10.580.10">
    <property type="entry name" value="CBS-domain"/>
    <property type="match status" value="2"/>
</dbReference>
<dbReference type="EMBL" id="CMVM020000249">
    <property type="status" value="NOT_ANNOTATED_CDS"/>
    <property type="molecule type" value="Genomic_DNA"/>
</dbReference>
<dbReference type="PANTHER" id="PTHR13780">
    <property type="entry name" value="AMP-ACTIVATED PROTEIN KINASE, GAMMA REGULATORY SUBUNIT"/>
    <property type="match status" value="1"/>
</dbReference>
<dbReference type="Pfam" id="PF00571">
    <property type="entry name" value="CBS"/>
    <property type="match status" value="4"/>
</dbReference>
<feature type="compositionally biased region" description="Polar residues" evidence="6">
    <location>
        <begin position="91"/>
        <end position="117"/>
    </location>
</feature>
<proteinExistence type="inferred from homology"/>
<comment type="subunit">
    <text evidence="4">AMPK is a heterotrimer of an alpha catalytic subunit (PRKAA1 or PRKAA2), a beta (PRKAB1 or PRKAB2) and a gamma non-catalytic subunits (PRKAG1, PRKAG2 or PRKAG3). Interacts with FNIP1 and FNIP2.</text>
</comment>
<dbReference type="AlphaFoldDB" id="A0A8R1U2G2"/>
<dbReference type="PROSITE" id="PS51371">
    <property type="entry name" value="CBS"/>
    <property type="match status" value="4"/>
</dbReference>
<dbReference type="SUPFAM" id="SSF54631">
    <property type="entry name" value="CBS-domain pair"/>
    <property type="match status" value="2"/>
</dbReference>
<dbReference type="GO" id="GO:0016208">
    <property type="term" value="F:AMP binding"/>
    <property type="evidence" value="ECO:0007669"/>
    <property type="project" value="TreeGrafter"/>
</dbReference>
<accession>A0A8R1U2G2</accession>
<dbReference type="CDD" id="cd04618">
    <property type="entry name" value="CBS_euAMPK_gamma-like_repeat1"/>
    <property type="match status" value="1"/>
</dbReference>
<organism evidence="8 9">
    <name type="scientific">Onchocerca volvulus</name>
    <dbReference type="NCBI Taxonomy" id="6282"/>
    <lineage>
        <taxon>Eukaryota</taxon>
        <taxon>Metazoa</taxon>
        <taxon>Ecdysozoa</taxon>
        <taxon>Nematoda</taxon>
        <taxon>Chromadorea</taxon>
        <taxon>Rhabditida</taxon>
        <taxon>Spirurina</taxon>
        <taxon>Spiruromorpha</taxon>
        <taxon>Filarioidea</taxon>
        <taxon>Onchocercidae</taxon>
        <taxon>Onchocerca</taxon>
    </lineage>
</organism>
<evidence type="ECO:0000313" key="9">
    <source>
        <dbReference type="Proteomes" id="UP000024404"/>
    </source>
</evidence>
<feature type="domain" description="CBS" evidence="7">
    <location>
        <begin position="541"/>
        <end position="601"/>
    </location>
</feature>
<dbReference type="GO" id="GO:0019901">
    <property type="term" value="F:protein kinase binding"/>
    <property type="evidence" value="ECO:0007669"/>
    <property type="project" value="TreeGrafter"/>
</dbReference>